<name>A0A9P4HAY4_9PLEO</name>
<dbReference type="Gene3D" id="1.25.40.20">
    <property type="entry name" value="Ankyrin repeat-containing domain"/>
    <property type="match status" value="1"/>
</dbReference>
<accession>A0A9P4HAY4</accession>
<dbReference type="Gene3D" id="1.20.5.170">
    <property type="match status" value="1"/>
</dbReference>
<dbReference type="InterPro" id="IPR002110">
    <property type="entry name" value="Ankyrin_rpt"/>
</dbReference>
<dbReference type="SMART" id="SM00248">
    <property type="entry name" value="ANK"/>
    <property type="match status" value="2"/>
</dbReference>
<dbReference type="OrthoDB" id="3945980at2759"/>
<feature type="region of interest" description="Disordered" evidence="3">
    <location>
        <begin position="1"/>
        <end position="25"/>
    </location>
</feature>
<keyword evidence="1" id="KW-0040">ANK repeat</keyword>
<dbReference type="Pfam" id="PF12796">
    <property type="entry name" value="Ank_2"/>
    <property type="match status" value="1"/>
</dbReference>
<reference evidence="4" key="1">
    <citation type="journal article" date="2020" name="Stud. Mycol.">
        <title>101 Dothideomycetes genomes: a test case for predicting lifestyles and emergence of pathogens.</title>
        <authorList>
            <person name="Haridas S."/>
            <person name="Albert R."/>
            <person name="Binder M."/>
            <person name="Bloem J."/>
            <person name="Labutti K."/>
            <person name="Salamov A."/>
            <person name="Andreopoulos B."/>
            <person name="Baker S."/>
            <person name="Barry K."/>
            <person name="Bills G."/>
            <person name="Bluhm B."/>
            <person name="Cannon C."/>
            <person name="Castanera R."/>
            <person name="Culley D."/>
            <person name="Daum C."/>
            <person name="Ezra D."/>
            <person name="Gonzalez J."/>
            <person name="Henrissat B."/>
            <person name="Kuo A."/>
            <person name="Liang C."/>
            <person name="Lipzen A."/>
            <person name="Lutzoni F."/>
            <person name="Magnuson J."/>
            <person name="Mondo S."/>
            <person name="Nolan M."/>
            <person name="Ohm R."/>
            <person name="Pangilinan J."/>
            <person name="Park H.-J."/>
            <person name="Ramirez L."/>
            <person name="Alfaro M."/>
            <person name="Sun H."/>
            <person name="Tritt A."/>
            <person name="Yoshinaga Y."/>
            <person name="Zwiers L.-H."/>
            <person name="Turgeon B."/>
            <person name="Goodwin S."/>
            <person name="Spatafora J."/>
            <person name="Crous P."/>
            <person name="Grigoriev I."/>
        </authorList>
    </citation>
    <scope>NUCLEOTIDE SEQUENCE</scope>
    <source>
        <strain evidence="4">CBS 110217</strain>
    </source>
</reference>
<dbReference type="AlphaFoldDB" id="A0A9P4HAY4"/>
<gene>
    <name evidence="4" type="ORF">EK21DRAFT_111217</name>
</gene>
<dbReference type="PROSITE" id="PS50088">
    <property type="entry name" value="ANK_REPEAT"/>
    <property type="match status" value="1"/>
</dbReference>
<dbReference type="Proteomes" id="UP000799777">
    <property type="component" value="Unassembled WGS sequence"/>
</dbReference>
<evidence type="ECO:0008006" key="6">
    <source>
        <dbReference type="Google" id="ProtNLM"/>
    </source>
</evidence>
<evidence type="ECO:0000256" key="3">
    <source>
        <dbReference type="SAM" id="MobiDB-lite"/>
    </source>
</evidence>
<protein>
    <recommendedName>
        <fullName evidence="6">BZIP domain-containing protein</fullName>
    </recommendedName>
</protein>
<dbReference type="InterPro" id="IPR036770">
    <property type="entry name" value="Ankyrin_rpt-contain_sf"/>
</dbReference>
<feature type="compositionally biased region" description="Basic and acidic residues" evidence="3">
    <location>
        <begin position="1"/>
        <end position="24"/>
    </location>
</feature>
<feature type="compositionally biased region" description="Polar residues" evidence="3">
    <location>
        <begin position="159"/>
        <end position="173"/>
    </location>
</feature>
<feature type="compositionally biased region" description="Low complexity" evidence="3">
    <location>
        <begin position="174"/>
        <end position="185"/>
    </location>
</feature>
<keyword evidence="5" id="KW-1185">Reference proteome</keyword>
<dbReference type="SUPFAM" id="SSF48403">
    <property type="entry name" value="Ankyrin repeat"/>
    <property type="match status" value="1"/>
</dbReference>
<proteinExistence type="predicted"/>
<organism evidence="4 5">
    <name type="scientific">Setomelanomma holmii</name>
    <dbReference type="NCBI Taxonomy" id="210430"/>
    <lineage>
        <taxon>Eukaryota</taxon>
        <taxon>Fungi</taxon>
        <taxon>Dikarya</taxon>
        <taxon>Ascomycota</taxon>
        <taxon>Pezizomycotina</taxon>
        <taxon>Dothideomycetes</taxon>
        <taxon>Pleosporomycetidae</taxon>
        <taxon>Pleosporales</taxon>
        <taxon>Pleosporineae</taxon>
        <taxon>Phaeosphaeriaceae</taxon>
        <taxon>Setomelanomma</taxon>
    </lineage>
</organism>
<evidence type="ECO:0000256" key="1">
    <source>
        <dbReference type="PROSITE-ProRule" id="PRU00023"/>
    </source>
</evidence>
<dbReference type="EMBL" id="ML978183">
    <property type="protein sequence ID" value="KAF2031180.1"/>
    <property type="molecule type" value="Genomic_DNA"/>
</dbReference>
<evidence type="ECO:0000313" key="5">
    <source>
        <dbReference type="Proteomes" id="UP000799777"/>
    </source>
</evidence>
<evidence type="ECO:0000313" key="4">
    <source>
        <dbReference type="EMBL" id="KAF2031180.1"/>
    </source>
</evidence>
<feature type="coiled-coil region" evidence="2">
    <location>
        <begin position="31"/>
        <end position="65"/>
    </location>
</feature>
<dbReference type="CDD" id="cd14688">
    <property type="entry name" value="bZIP_YAP"/>
    <property type="match status" value="1"/>
</dbReference>
<comment type="caution">
    <text evidence="4">The sequence shown here is derived from an EMBL/GenBank/DDBJ whole genome shotgun (WGS) entry which is preliminary data.</text>
</comment>
<dbReference type="PROSITE" id="PS50297">
    <property type="entry name" value="ANK_REP_REGION"/>
    <property type="match status" value="1"/>
</dbReference>
<feature type="region of interest" description="Disordered" evidence="3">
    <location>
        <begin position="140"/>
        <end position="216"/>
    </location>
</feature>
<sequence>MAYEDLMKPDEDWRNLPDSTERRRLQNRLAQRAYRRNLRERNNEVEQLKQKIRELQEAAQGSDSANQLAAMGLNTPWNDASAQTQESDVTGEHIKPNVAAQSSTNVEEFDFFASFDDNIDPLMSTFDGAIPFPMLQKDSPVAQQNQTQKAHRITRSRTDCTSSNTSDRNATDTSPSASSSSSSSSRRQTRPSFITRKSAPTCTTNPIDTSTSNNTSWEQIDTNMNIPRPSLSLIHLAVAAGNADTLRLLLQDLALPLNKRDHAGYTPLQRAVMSGRTDLVTVLLENGAGTATDDESDWSMDADLVTGLWQ</sequence>
<feature type="repeat" description="ANK" evidence="1">
    <location>
        <begin position="263"/>
        <end position="295"/>
    </location>
</feature>
<evidence type="ECO:0000256" key="2">
    <source>
        <dbReference type="SAM" id="Coils"/>
    </source>
</evidence>
<feature type="compositionally biased region" description="Polar residues" evidence="3">
    <location>
        <begin position="198"/>
        <end position="216"/>
    </location>
</feature>
<keyword evidence="2" id="KW-0175">Coiled coil</keyword>